<dbReference type="AlphaFoldDB" id="A0A7G7XG15"/>
<dbReference type="RefSeq" id="WP_179597610.1">
    <property type="nucleotide sequence ID" value="NZ_CP060201.1"/>
</dbReference>
<proteinExistence type="predicted"/>
<sequence length="144" mass="15939">MSAGLFVPIRVVPDFKSLLGGLFTFLSGFFISAGQLRVGVSLGGGGELVNSFVFVHDQEQKPLCWISFMEVAEDLREISEVDLPIVAQVTRSSKHNMLFSVAVACAIGKTFGGRVIYDDGQVYFDCKKDVYTLLESEEYLSVRW</sequence>
<dbReference type="EMBL" id="CP060201">
    <property type="protein sequence ID" value="QNH78910.1"/>
    <property type="molecule type" value="Genomic_DNA"/>
</dbReference>
<protein>
    <submittedName>
        <fullName evidence="1">Uncharacterized protein</fullName>
    </submittedName>
</protein>
<accession>A0A7G7XG15</accession>
<organism evidence="1 2">
    <name type="scientific">Pseudomonas protegens</name>
    <dbReference type="NCBI Taxonomy" id="380021"/>
    <lineage>
        <taxon>Bacteria</taxon>
        <taxon>Pseudomonadati</taxon>
        <taxon>Pseudomonadota</taxon>
        <taxon>Gammaproteobacteria</taxon>
        <taxon>Pseudomonadales</taxon>
        <taxon>Pseudomonadaceae</taxon>
        <taxon>Pseudomonas</taxon>
    </lineage>
</organism>
<gene>
    <name evidence="1" type="ORF">GGI48_07005</name>
</gene>
<evidence type="ECO:0000313" key="1">
    <source>
        <dbReference type="EMBL" id="QNH78910.1"/>
    </source>
</evidence>
<dbReference type="Proteomes" id="UP000515277">
    <property type="component" value="Chromosome"/>
</dbReference>
<reference evidence="2" key="1">
    <citation type="journal article" date="2020" name="Microbiol. Resour. Announc.">
        <title>Complete genome sequences of four natural Pseudomonas isolates that catabolize a wide range of aromatic compounds relevant to lignin valorization.</title>
        <authorList>
            <person name="Hatmaker E.A."/>
            <person name="Presley G."/>
            <person name="Cannon O."/>
            <person name="Guss A.M."/>
            <person name="Elkins J.G."/>
        </authorList>
    </citation>
    <scope>NUCLEOTIDE SEQUENCE [LARGE SCALE GENOMIC DNA]</scope>
    <source>
        <strain evidence="2">H1F5C</strain>
    </source>
</reference>
<evidence type="ECO:0000313" key="2">
    <source>
        <dbReference type="Proteomes" id="UP000515277"/>
    </source>
</evidence>
<name>A0A7G7XG15_9PSED</name>